<dbReference type="GO" id="GO:0003677">
    <property type="term" value="F:DNA binding"/>
    <property type="evidence" value="ECO:0007669"/>
    <property type="project" value="InterPro"/>
</dbReference>
<reference evidence="1 2" key="1">
    <citation type="submission" date="2020-12" db="EMBL/GenBank/DDBJ databases">
        <title>Complete genome sequence of Burkholderia anthina BJQ0011.</title>
        <authorList>
            <person name="Xu Y."/>
        </authorList>
    </citation>
    <scope>NUCLEOTIDE SEQUENCE [LARGE SCALE GENOMIC DNA]</scope>
    <source>
        <strain evidence="1 2">BJQ0011</strain>
    </source>
</reference>
<dbReference type="RefSeq" id="WP_199568666.1">
    <property type="nucleotide sequence ID" value="NZ_CP066769.1"/>
</dbReference>
<evidence type="ECO:0000313" key="2">
    <source>
        <dbReference type="Proteomes" id="UP000596205"/>
    </source>
</evidence>
<protein>
    <submittedName>
        <fullName evidence="1">Uncharacterized protein</fullName>
    </submittedName>
</protein>
<sequence>MSQPKHATPEPGIAKAVRIIGGQAALSAELTKLLAPRGAKVSQQAISLWVRNGYVPPDRVLLVSECTGRRVMPQELLDPTLREIMLAMIAPAPLPA</sequence>
<proteinExistence type="predicted"/>
<dbReference type="InterPro" id="IPR010982">
    <property type="entry name" value="Lambda_DNA-bd_dom_sf"/>
</dbReference>
<dbReference type="Gene3D" id="1.10.260.40">
    <property type="entry name" value="lambda repressor-like DNA-binding domains"/>
    <property type="match status" value="1"/>
</dbReference>
<dbReference type="AlphaFoldDB" id="A0A7T6VH41"/>
<organism evidence="1 2">
    <name type="scientific">Burkholderia anthina</name>
    <dbReference type="NCBI Taxonomy" id="179879"/>
    <lineage>
        <taxon>Bacteria</taxon>
        <taxon>Pseudomonadati</taxon>
        <taxon>Pseudomonadota</taxon>
        <taxon>Betaproteobacteria</taxon>
        <taxon>Burkholderiales</taxon>
        <taxon>Burkholderiaceae</taxon>
        <taxon>Burkholderia</taxon>
        <taxon>Burkholderia cepacia complex</taxon>
    </lineage>
</organism>
<evidence type="ECO:0000313" key="1">
    <source>
        <dbReference type="EMBL" id="QQK03817.1"/>
    </source>
</evidence>
<gene>
    <name evidence="1" type="ORF">JFN94_06555</name>
</gene>
<dbReference type="Proteomes" id="UP000596205">
    <property type="component" value="Chromosome 1"/>
</dbReference>
<dbReference type="KEGG" id="bann:JFN94_06555"/>
<dbReference type="EMBL" id="CP066769">
    <property type="protein sequence ID" value="QQK03817.1"/>
    <property type="molecule type" value="Genomic_DNA"/>
</dbReference>
<accession>A0A7T6VH41</accession>
<name>A0A7T6VH41_9BURK</name>